<dbReference type="RefSeq" id="XP_037209435.1">
    <property type="nucleotide sequence ID" value="XM_037349707.1"/>
</dbReference>
<protein>
    <submittedName>
        <fullName evidence="1">Uncharacterized protein</fullName>
    </submittedName>
</protein>
<sequence length="183" mass="21025">MPRFGITVEGRVSSWHSIGPAQTSWTPFRLIPSTRSKYCYIVYSALSIPIRLLFSLISSSSEVITPISRESSARSMWITPSPALTAAFAEIGKIYARRVQIDKTTKTLLKDLKRRFPRSIKLAIGMKNKIRHLFKEQEDCHIMVDDICHHPNYLLSSKLRSLRIQTFIYQRIPTQQLICKAQS</sequence>
<accession>A0A8H5S1F2</accession>
<dbReference type="Proteomes" id="UP000530670">
    <property type="component" value="Unassembled WGS sequence"/>
</dbReference>
<evidence type="ECO:0000313" key="2">
    <source>
        <dbReference type="Proteomes" id="UP000530670"/>
    </source>
</evidence>
<gene>
    <name evidence="1" type="ORF">FTJAE_3412</name>
</gene>
<reference evidence="1 2" key="1">
    <citation type="submission" date="2020-05" db="EMBL/GenBank/DDBJ databases">
        <title>Identification and distribution of gene clusters putatively required for synthesis of sphingolipid metabolism inhibitors in phylogenetically diverse species of the filamentous fungus Fusarium.</title>
        <authorList>
            <person name="Kim H.-S."/>
            <person name="Busman M."/>
            <person name="Brown D.W."/>
            <person name="Divon H."/>
            <person name="Uhlig S."/>
            <person name="Proctor R.H."/>
        </authorList>
    </citation>
    <scope>NUCLEOTIDE SEQUENCE [LARGE SCALE GENOMIC DNA]</scope>
    <source>
        <strain evidence="1 2">NRRL 66243</strain>
    </source>
</reference>
<keyword evidence="2" id="KW-1185">Reference proteome</keyword>
<organism evidence="1 2">
    <name type="scientific">Fusarium tjaetaba</name>
    <dbReference type="NCBI Taxonomy" id="1567544"/>
    <lineage>
        <taxon>Eukaryota</taxon>
        <taxon>Fungi</taxon>
        <taxon>Dikarya</taxon>
        <taxon>Ascomycota</taxon>
        <taxon>Pezizomycotina</taxon>
        <taxon>Sordariomycetes</taxon>
        <taxon>Hypocreomycetidae</taxon>
        <taxon>Hypocreales</taxon>
        <taxon>Nectriaceae</taxon>
        <taxon>Fusarium</taxon>
        <taxon>Fusarium fujikuroi species complex</taxon>
    </lineage>
</organism>
<name>A0A8H5S1F2_9HYPO</name>
<evidence type="ECO:0000313" key="1">
    <source>
        <dbReference type="EMBL" id="KAF5642870.1"/>
    </source>
</evidence>
<proteinExistence type="predicted"/>
<dbReference type="AlphaFoldDB" id="A0A8H5S1F2"/>
<dbReference type="GeneID" id="59301977"/>
<comment type="caution">
    <text evidence="1">The sequence shown here is derived from an EMBL/GenBank/DDBJ whole genome shotgun (WGS) entry which is preliminary data.</text>
</comment>
<dbReference type="EMBL" id="JAAQRI010000066">
    <property type="protein sequence ID" value="KAF5642870.1"/>
    <property type="molecule type" value="Genomic_DNA"/>
</dbReference>